<dbReference type="InterPro" id="IPR004365">
    <property type="entry name" value="NA-bd_OB_tRNA"/>
</dbReference>
<protein>
    <recommendedName>
        <fullName evidence="3">aspartate--tRNA ligase</fullName>
        <ecNumber evidence="3">6.1.1.12</ecNumber>
    </recommendedName>
    <alternativeName>
        <fullName evidence="10">Aspartyl-tRNA synthetase</fullName>
    </alternativeName>
</protein>
<evidence type="ECO:0000256" key="6">
    <source>
        <dbReference type="ARBA" id="ARBA00022741"/>
    </source>
</evidence>
<dbReference type="GO" id="GO:0003723">
    <property type="term" value="F:RNA binding"/>
    <property type="evidence" value="ECO:0007669"/>
    <property type="project" value="TreeGrafter"/>
</dbReference>
<gene>
    <name evidence="14" type="ORF">B0A50_01781</name>
</gene>
<dbReference type="Gene3D" id="2.40.50.140">
    <property type="entry name" value="Nucleic acid-binding proteins"/>
    <property type="match status" value="1"/>
</dbReference>
<comment type="subcellular location">
    <subcellularLocation>
        <location evidence="1">Cytoplasm</location>
    </subcellularLocation>
</comment>
<comment type="caution">
    <text evidence="14">The sequence shown here is derived from an EMBL/GenBank/DDBJ whole genome shotgun (WGS) entry which is preliminary data.</text>
</comment>
<dbReference type="Pfam" id="PF01336">
    <property type="entry name" value="tRNA_anti-codon"/>
    <property type="match status" value="1"/>
</dbReference>
<evidence type="ECO:0000256" key="7">
    <source>
        <dbReference type="ARBA" id="ARBA00022840"/>
    </source>
</evidence>
<dbReference type="InterPro" id="IPR024320">
    <property type="entry name" value="LPG_synthase_C"/>
</dbReference>
<evidence type="ECO:0000259" key="13">
    <source>
        <dbReference type="PROSITE" id="PS50862"/>
    </source>
</evidence>
<dbReference type="Pfam" id="PF00152">
    <property type="entry name" value="tRNA-synt_2"/>
    <property type="match status" value="1"/>
</dbReference>
<evidence type="ECO:0000313" key="15">
    <source>
        <dbReference type="Proteomes" id="UP000308549"/>
    </source>
</evidence>
<feature type="compositionally biased region" description="Polar residues" evidence="12">
    <location>
        <begin position="99"/>
        <end position="108"/>
    </location>
</feature>
<dbReference type="InterPro" id="IPR004364">
    <property type="entry name" value="Aa-tRNA-synt_II"/>
</dbReference>
<dbReference type="InterPro" id="IPR012340">
    <property type="entry name" value="NA-bd_OB-fold"/>
</dbReference>
<dbReference type="HAMAP" id="MF_02075">
    <property type="entry name" value="Asp_tRNA_synth_type2"/>
    <property type="match status" value="1"/>
</dbReference>
<dbReference type="GO" id="GO:0004815">
    <property type="term" value="F:aspartate-tRNA ligase activity"/>
    <property type="evidence" value="ECO:0007669"/>
    <property type="project" value="UniProtKB-EC"/>
</dbReference>
<organism evidence="14 15">
    <name type="scientific">Salinomyces thailandicus</name>
    <dbReference type="NCBI Taxonomy" id="706561"/>
    <lineage>
        <taxon>Eukaryota</taxon>
        <taxon>Fungi</taxon>
        <taxon>Dikarya</taxon>
        <taxon>Ascomycota</taxon>
        <taxon>Pezizomycotina</taxon>
        <taxon>Dothideomycetes</taxon>
        <taxon>Dothideomycetidae</taxon>
        <taxon>Mycosphaerellales</taxon>
        <taxon>Teratosphaeriaceae</taxon>
        <taxon>Salinomyces</taxon>
    </lineage>
</organism>
<dbReference type="InterPro" id="IPR045864">
    <property type="entry name" value="aa-tRNA-synth_II/BPL/LPL"/>
</dbReference>
<proteinExistence type="inferred from homology"/>
<dbReference type="GO" id="GO:0005524">
    <property type="term" value="F:ATP binding"/>
    <property type="evidence" value="ECO:0007669"/>
    <property type="project" value="UniProtKB-KW"/>
</dbReference>
<dbReference type="InterPro" id="IPR006195">
    <property type="entry name" value="aa-tRNA-synth_II"/>
</dbReference>
<dbReference type="PRINTS" id="PR01042">
    <property type="entry name" value="TRNASYNTHASP"/>
</dbReference>
<keyword evidence="9" id="KW-0030">Aminoacyl-tRNA synthetase</keyword>
<feature type="region of interest" description="Disordered" evidence="12">
    <location>
        <begin position="1"/>
        <end position="167"/>
    </location>
</feature>
<feature type="domain" description="Aminoacyl-transfer RNA synthetases class-II family profile" evidence="13">
    <location>
        <begin position="344"/>
        <end position="654"/>
    </location>
</feature>
<dbReference type="GO" id="GO:0005829">
    <property type="term" value="C:cytosol"/>
    <property type="evidence" value="ECO:0007669"/>
    <property type="project" value="TreeGrafter"/>
</dbReference>
<dbReference type="Gene3D" id="3.30.930.10">
    <property type="entry name" value="Bira Bifunctional Protein, Domain 2"/>
    <property type="match status" value="1"/>
</dbReference>
<dbReference type="SUPFAM" id="SSF55681">
    <property type="entry name" value="Class II aaRS and biotin synthetases"/>
    <property type="match status" value="1"/>
</dbReference>
<keyword evidence="6" id="KW-0547">Nucleotide-binding</keyword>
<keyword evidence="5" id="KW-0436">Ligase</keyword>
<dbReference type="InterPro" id="IPR004523">
    <property type="entry name" value="Asp-tRNA_synthase_2"/>
</dbReference>
<dbReference type="PANTHER" id="PTHR43450">
    <property type="entry name" value="ASPARTYL-TRNA SYNTHETASE"/>
    <property type="match status" value="1"/>
</dbReference>
<dbReference type="CDD" id="cd04320">
    <property type="entry name" value="AspRS_cyto_N"/>
    <property type="match status" value="1"/>
</dbReference>
<dbReference type="OrthoDB" id="372395at2759"/>
<dbReference type="Pfam" id="PF09924">
    <property type="entry name" value="LPG_synthase_C"/>
    <property type="match status" value="1"/>
</dbReference>
<feature type="compositionally biased region" description="Basic and acidic residues" evidence="12">
    <location>
        <begin position="125"/>
        <end position="167"/>
    </location>
</feature>
<dbReference type="GO" id="GO:0006422">
    <property type="term" value="P:aspartyl-tRNA aminoacylation"/>
    <property type="evidence" value="ECO:0007669"/>
    <property type="project" value="InterPro"/>
</dbReference>
<evidence type="ECO:0000256" key="8">
    <source>
        <dbReference type="ARBA" id="ARBA00022917"/>
    </source>
</evidence>
<keyword evidence="7" id="KW-0067">ATP-binding</keyword>
<evidence type="ECO:0000256" key="2">
    <source>
        <dbReference type="ARBA" id="ARBA00005312"/>
    </source>
</evidence>
<dbReference type="NCBIfam" id="TIGR00458">
    <property type="entry name" value="aspS_nondisc"/>
    <property type="match status" value="1"/>
</dbReference>
<evidence type="ECO:0000313" key="14">
    <source>
        <dbReference type="EMBL" id="TKA31703.1"/>
    </source>
</evidence>
<name>A0A4U0U8R5_9PEZI</name>
<evidence type="ECO:0000256" key="5">
    <source>
        <dbReference type="ARBA" id="ARBA00022598"/>
    </source>
</evidence>
<accession>A0A4U0U8R5</accession>
<dbReference type="EC" id="6.1.1.12" evidence="3"/>
<evidence type="ECO:0000256" key="3">
    <source>
        <dbReference type="ARBA" id="ARBA00012841"/>
    </source>
</evidence>
<dbReference type="PANTHER" id="PTHR43450:SF2">
    <property type="entry name" value="ASPARTATE--TRNA LIGASE"/>
    <property type="match status" value="1"/>
</dbReference>
<evidence type="ECO:0000256" key="11">
    <source>
        <dbReference type="ARBA" id="ARBA00047904"/>
    </source>
</evidence>
<dbReference type="CDD" id="cd00776">
    <property type="entry name" value="AsxRS_core"/>
    <property type="match status" value="1"/>
</dbReference>
<feature type="compositionally biased region" description="Polar residues" evidence="12">
    <location>
        <begin position="16"/>
        <end position="28"/>
    </location>
</feature>
<evidence type="ECO:0000256" key="1">
    <source>
        <dbReference type="ARBA" id="ARBA00004496"/>
    </source>
</evidence>
<evidence type="ECO:0000256" key="12">
    <source>
        <dbReference type="SAM" id="MobiDB-lite"/>
    </source>
</evidence>
<dbReference type="Proteomes" id="UP000308549">
    <property type="component" value="Unassembled WGS sequence"/>
</dbReference>
<evidence type="ECO:0000256" key="4">
    <source>
        <dbReference type="ARBA" id="ARBA00022490"/>
    </source>
</evidence>
<keyword evidence="4" id="KW-0963">Cytoplasm</keyword>
<dbReference type="FunFam" id="3.30.930.10:FF:000013">
    <property type="entry name" value="Aspartate--tRNA ligase, cytoplasmic"/>
    <property type="match status" value="1"/>
</dbReference>
<dbReference type="SUPFAM" id="SSF50249">
    <property type="entry name" value="Nucleic acid-binding proteins"/>
    <property type="match status" value="1"/>
</dbReference>
<evidence type="ECO:0000256" key="9">
    <source>
        <dbReference type="ARBA" id="ARBA00023146"/>
    </source>
</evidence>
<dbReference type="PROSITE" id="PS50862">
    <property type="entry name" value="AA_TRNA_LIGASE_II"/>
    <property type="match status" value="1"/>
</dbReference>
<evidence type="ECO:0000256" key="10">
    <source>
        <dbReference type="ARBA" id="ARBA00033155"/>
    </source>
</evidence>
<dbReference type="NCBIfam" id="NF003483">
    <property type="entry name" value="PRK05159.1"/>
    <property type="match status" value="1"/>
</dbReference>
<comment type="similarity">
    <text evidence="2">Belongs to the class-II aminoacyl-tRNA synthetase family. Type 2 subfamily.</text>
</comment>
<keyword evidence="8" id="KW-0648">Protein biosynthesis</keyword>
<dbReference type="AlphaFoldDB" id="A0A4U0U8R5"/>
<dbReference type="GO" id="GO:0017101">
    <property type="term" value="C:aminoacyl-tRNA synthetase multienzyme complex"/>
    <property type="evidence" value="ECO:0007669"/>
    <property type="project" value="TreeGrafter"/>
</dbReference>
<comment type="catalytic activity">
    <reaction evidence="11">
        <text>tRNA(Asp) + L-aspartate + ATP = L-aspartyl-tRNA(Asp) + AMP + diphosphate</text>
        <dbReference type="Rhea" id="RHEA:19649"/>
        <dbReference type="Rhea" id="RHEA-COMP:9660"/>
        <dbReference type="Rhea" id="RHEA-COMP:9678"/>
        <dbReference type="ChEBI" id="CHEBI:29991"/>
        <dbReference type="ChEBI" id="CHEBI:30616"/>
        <dbReference type="ChEBI" id="CHEBI:33019"/>
        <dbReference type="ChEBI" id="CHEBI:78442"/>
        <dbReference type="ChEBI" id="CHEBI:78516"/>
        <dbReference type="ChEBI" id="CHEBI:456215"/>
        <dbReference type="EC" id="6.1.1.12"/>
    </reaction>
</comment>
<sequence length="1012" mass="113227">MSSLKNALKGFKPRSGSPSAGNSDSDQSPAPRGSMDKPGRASTGFSSLSNGIGGLGRHGSLKRQSMDSPSRSESRRISKDHHRPTHSPIGFLRRKARTGSDTSYSSTEDLPLNREGEPVSKGQQRKHEVQAEKEKHRKEAEERMAADKKRREDMQKKALEEETEEQRSKYGVLPINNYAGQMKSEDRVDIRDLKPEQVGQVVIFRARIHNVRKLSAHLMFIELRQQTATLQGILHEHAGISEHFLYWAEHLHVETIVRVEGVIQEPKAKQGEVVGTSIHNLEVHIHQLHVEAQPVEPLAFTVHEAEVSKAEADQEGDTRHRVSDRARQHNRIIDLRTTASQAIFKVQSGICQMFRSHLDSIGFIEIHTPKLQGVASESGASVFKVDYFGRPAFLAQSPQLGKQMAIASDMRRVMEIGPVFRAENSNTHRHLTEFTGLDLEMAIETHYHEVLHVLDSTFKAIFQYIYTKYRDEVEVVKRQFPSEDLVWLEETPILPFAEAIRMLNDSGYRDDEGNPLPENEDLGTKDEIALGAVIKKNLGTDYYILDKFPTSARPFYAMVDPENPDVTNSFDIFVRGQEILSGGQRIHDAPALIAKMESMKMDPKAMDEYMSGFEWGAPPHGGGGIGLERILMLMLKLGDIRNATLFARDPRSLPYKPPVKQLRHPGASTMHPPWAGKDRAAAGLSFQPLEQLIANYGDASNTSWLEPKFEIWRDDHTGAAIGFVPHEGFAITVGNPLCHVSQYAKTIGGYLRYIKKERRLKPLWLLCGATAEEALANKFDWRTFSVAAEQRLDPSNNPAAHDKEIERKCRHAEKEGVKIHDIPLGEPIPQDVKEKVDQRVQDWLHGRKGKQVHLTDVHPWQDVAHRQYHYTTTKDGQISGLVILAQLSPDHGWQIKFSLDFPGAPSGAIELLVLHALKACALSGATSVTFGGGASNTFRVGHNLKGTRVKVLSKAYHAIANELKLTNKSEFREKLGAQEDPIYVCYPPHGLGPSGVRAILSFFEDEDEGGKV</sequence>
<dbReference type="EMBL" id="NAJL01000007">
    <property type="protein sequence ID" value="TKA31703.1"/>
    <property type="molecule type" value="Genomic_DNA"/>
</dbReference>
<dbReference type="InterPro" id="IPR002312">
    <property type="entry name" value="Asp/Asn-tRNA-synth_IIb"/>
</dbReference>
<keyword evidence="15" id="KW-1185">Reference proteome</keyword>
<reference evidence="14 15" key="1">
    <citation type="submission" date="2017-03" db="EMBL/GenBank/DDBJ databases">
        <title>Genomes of endolithic fungi from Antarctica.</title>
        <authorList>
            <person name="Coleine C."/>
            <person name="Masonjones S."/>
            <person name="Stajich J.E."/>
        </authorList>
    </citation>
    <scope>NUCLEOTIDE SEQUENCE [LARGE SCALE GENOMIC DNA]</scope>
    <source>
        <strain evidence="14 15">CCFEE 6315</strain>
    </source>
</reference>